<name>A0AAX3YS70_RHOOP</name>
<feature type="compositionally biased region" description="Low complexity" evidence="1">
    <location>
        <begin position="44"/>
        <end position="72"/>
    </location>
</feature>
<evidence type="ECO:0000313" key="4">
    <source>
        <dbReference type="Proteomes" id="UP001066327"/>
    </source>
</evidence>
<feature type="region of interest" description="Disordered" evidence="1">
    <location>
        <begin position="1"/>
        <end position="148"/>
    </location>
</feature>
<evidence type="ECO:0008006" key="6">
    <source>
        <dbReference type="Google" id="ProtNLM"/>
    </source>
</evidence>
<dbReference type="EMBL" id="CP130956">
    <property type="protein sequence ID" value="WLF51920.1"/>
    <property type="molecule type" value="Genomic_DNA"/>
</dbReference>
<accession>A0AAX3YS70</accession>
<evidence type="ECO:0000256" key="1">
    <source>
        <dbReference type="SAM" id="MobiDB-lite"/>
    </source>
</evidence>
<evidence type="ECO:0000313" key="3">
    <source>
        <dbReference type="EMBL" id="WLF51920.1"/>
    </source>
</evidence>
<evidence type="ECO:0000313" key="5">
    <source>
        <dbReference type="Proteomes" id="UP001231166"/>
    </source>
</evidence>
<evidence type="ECO:0000313" key="2">
    <source>
        <dbReference type="EMBL" id="MCZ4586143.1"/>
    </source>
</evidence>
<dbReference type="Proteomes" id="UP001231166">
    <property type="component" value="Plasmid pRho-VOC14-L"/>
</dbReference>
<reference evidence="2" key="1">
    <citation type="submission" date="2022-12" db="EMBL/GenBank/DDBJ databases">
        <authorList>
            <person name="Krivoruchko A.V."/>
            <person name="Elkin A."/>
        </authorList>
    </citation>
    <scope>NUCLEOTIDE SEQUENCE</scope>
    <source>
        <strain evidence="2">IEGM 249</strain>
    </source>
</reference>
<protein>
    <recommendedName>
        <fullName evidence="6">Telomere-binding protein</fullName>
    </recommendedName>
</protein>
<dbReference type="EMBL" id="JAPWIS010000010">
    <property type="protein sequence ID" value="MCZ4586143.1"/>
    <property type="molecule type" value="Genomic_DNA"/>
</dbReference>
<proteinExistence type="predicted"/>
<dbReference type="RefSeq" id="WP_269591568.1">
    <property type="nucleotide sequence ID" value="NZ_CP130956.1"/>
</dbReference>
<dbReference type="Proteomes" id="UP001066327">
    <property type="component" value="Unassembled WGS sequence"/>
</dbReference>
<sequence>MSSPWEQIPLFALPETALTTSPDSTTDDVLPDNNVLPDDDDAVAVHADVFVEADQADSEPAAAAHPASPEQSDAAEADDAPTPPTPETDSEEVDNAAVDGDEVHDDAAESDTAGNDTADNEEADNDTAGNEEAGNDAENPPVWETLPAGEDADGHALIVTADGTYTPSGRELTGPVDSVEKLDKLIRWASLTPLGAPAQIWVVGQGACELLGWIIDPGSEDDVDDMEALRNRAAQELTAVLHATLTPLLNAGWELRGEPGHVVHLSRSIGNFTSMVDVVIEPYVWTYWNKDFGWHNRVGDMGILGSPTAGTYLPDDDLPAARELGRRLAWCAQHLGVLPGPTPARTGAALVDKIKRERTRSGKGIVVTTPGSVPPLDGSPRGDLEPAVGWTRVPDAQDLDGASRLVSIDQRAAYLASAGMLEFGYGQPTHLTGNAAAAAAVGEKGAPFGLWRITLPAGQALSLPEKLPLPHPHMLADQPVQTWVTTVSLDGLCSPVADGGIGADLDDLDITEAWVYPQQGRALDKWAKILREARKSAVDTDDDATKRFLGTCYKGYIGRMVNPDMWTAKQMQHHHQPLWRASIIAHCRWRGRRVAMRIAREHNRWPVRTVTDSWVYLLAGGEDIADASEALGKMSVEKDVVLTDTLLSAFTSAQDVHEVNLAIKAAFADNEGAADEGEGVL</sequence>
<reference evidence="3" key="2">
    <citation type="submission" date="2023-07" db="EMBL/GenBank/DDBJ databases">
        <title>Genomic analysis of Rhodococcus opacus VOC-14 with glycol ethers degradation activity.</title>
        <authorList>
            <person name="Narkevich D.A."/>
            <person name="Hlushen A.M."/>
            <person name="Akhremchuk A.E."/>
            <person name="Sikolenko M.A."/>
            <person name="Valentovich L.N."/>
        </authorList>
    </citation>
    <scope>NUCLEOTIDE SEQUENCE</scope>
    <source>
        <strain evidence="3">VOC-14</strain>
        <plasmid evidence="3">pRho-VOC14-L</plasmid>
    </source>
</reference>
<dbReference type="AlphaFoldDB" id="A0AAX3YS70"/>
<feature type="compositionally biased region" description="Acidic residues" evidence="1">
    <location>
        <begin position="88"/>
        <end position="104"/>
    </location>
</feature>
<organism evidence="3 5">
    <name type="scientific">Rhodococcus opacus</name>
    <name type="common">Nocardia opaca</name>
    <dbReference type="NCBI Taxonomy" id="37919"/>
    <lineage>
        <taxon>Bacteria</taxon>
        <taxon>Bacillati</taxon>
        <taxon>Actinomycetota</taxon>
        <taxon>Actinomycetes</taxon>
        <taxon>Mycobacteriales</taxon>
        <taxon>Nocardiaceae</taxon>
        <taxon>Rhodococcus</taxon>
    </lineage>
</organism>
<gene>
    <name evidence="2" type="ORF">O4328_21040</name>
    <name evidence="3" type="ORF">Q5707_41375</name>
</gene>
<keyword evidence="3" id="KW-0614">Plasmid</keyword>
<geneLocation type="plasmid" evidence="3 5">
    <name>pRho-VOC14-L</name>
</geneLocation>
<keyword evidence="4" id="KW-1185">Reference proteome</keyword>